<evidence type="ECO:0000313" key="2">
    <source>
        <dbReference type="EMBL" id="GBO18304.1"/>
    </source>
</evidence>
<sequence length="142" mass="16196">MKDRPPRQHSQALRFLHYSPHYERLTQQPPVLPRYDLSSEMAQRSTPPLLYHRIGDSQITYTAASHPWTRGAPRWGHGPTPRRRYVLSGGETQSPTITIPPGEARSRLLIRRPLIRALAVPPPSGKVSAFEPESSRLETRVY</sequence>
<dbReference type="EMBL" id="BGPR01041947">
    <property type="protein sequence ID" value="GBO18304.1"/>
    <property type="molecule type" value="Genomic_DNA"/>
</dbReference>
<proteinExistence type="predicted"/>
<dbReference type="AlphaFoldDB" id="A0A4Y2V1P7"/>
<evidence type="ECO:0000313" key="3">
    <source>
        <dbReference type="Proteomes" id="UP000499080"/>
    </source>
</evidence>
<gene>
    <name evidence="2" type="ORF">AVEN_70491_1</name>
</gene>
<name>A0A4Y2V1P7_ARAVE</name>
<keyword evidence="3" id="KW-1185">Reference proteome</keyword>
<protein>
    <submittedName>
        <fullName evidence="2">Uncharacterized protein</fullName>
    </submittedName>
</protein>
<feature type="region of interest" description="Disordered" evidence="1">
    <location>
        <begin position="67"/>
        <end position="100"/>
    </location>
</feature>
<evidence type="ECO:0000256" key="1">
    <source>
        <dbReference type="SAM" id="MobiDB-lite"/>
    </source>
</evidence>
<organism evidence="2 3">
    <name type="scientific">Araneus ventricosus</name>
    <name type="common">Orbweaver spider</name>
    <name type="synonym">Epeira ventricosa</name>
    <dbReference type="NCBI Taxonomy" id="182803"/>
    <lineage>
        <taxon>Eukaryota</taxon>
        <taxon>Metazoa</taxon>
        <taxon>Ecdysozoa</taxon>
        <taxon>Arthropoda</taxon>
        <taxon>Chelicerata</taxon>
        <taxon>Arachnida</taxon>
        <taxon>Araneae</taxon>
        <taxon>Araneomorphae</taxon>
        <taxon>Entelegynae</taxon>
        <taxon>Araneoidea</taxon>
        <taxon>Araneidae</taxon>
        <taxon>Araneus</taxon>
    </lineage>
</organism>
<accession>A0A4Y2V1P7</accession>
<comment type="caution">
    <text evidence="2">The sequence shown here is derived from an EMBL/GenBank/DDBJ whole genome shotgun (WGS) entry which is preliminary data.</text>
</comment>
<feature type="compositionally biased region" description="Basic and acidic residues" evidence="1">
    <location>
        <begin position="133"/>
        <end position="142"/>
    </location>
</feature>
<reference evidence="2 3" key="1">
    <citation type="journal article" date="2019" name="Sci. Rep.">
        <title>Orb-weaving spider Araneus ventricosus genome elucidates the spidroin gene catalogue.</title>
        <authorList>
            <person name="Kono N."/>
            <person name="Nakamura H."/>
            <person name="Ohtoshi R."/>
            <person name="Moran D.A.P."/>
            <person name="Shinohara A."/>
            <person name="Yoshida Y."/>
            <person name="Fujiwara M."/>
            <person name="Mori M."/>
            <person name="Tomita M."/>
            <person name="Arakawa K."/>
        </authorList>
    </citation>
    <scope>NUCLEOTIDE SEQUENCE [LARGE SCALE GENOMIC DNA]</scope>
</reference>
<feature type="region of interest" description="Disordered" evidence="1">
    <location>
        <begin position="122"/>
        <end position="142"/>
    </location>
</feature>
<dbReference type="Proteomes" id="UP000499080">
    <property type="component" value="Unassembled WGS sequence"/>
</dbReference>